<evidence type="ECO:0000313" key="2">
    <source>
        <dbReference type="EMBL" id="TNN71102.1"/>
    </source>
</evidence>
<dbReference type="EMBL" id="SRLO01000154">
    <property type="protein sequence ID" value="TNN71102.1"/>
    <property type="molecule type" value="Genomic_DNA"/>
</dbReference>
<dbReference type="AlphaFoldDB" id="A0A4Z2I1J1"/>
<evidence type="ECO:0000313" key="3">
    <source>
        <dbReference type="Proteomes" id="UP000314294"/>
    </source>
</evidence>
<dbReference type="Proteomes" id="UP000314294">
    <property type="component" value="Unassembled WGS sequence"/>
</dbReference>
<comment type="caution">
    <text evidence="2">The sequence shown here is derived from an EMBL/GenBank/DDBJ whole genome shotgun (WGS) entry which is preliminary data.</text>
</comment>
<reference evidence="2 3" key="1">
    <citation type="submission" date="2019-03" db="EMBL/GenBank/DDBJ databases">
        <title>First draft genome of Liparis tanakae, snailfish: a comprehensive survey of snailfish specific genes.</title>
        <authorList>
            <person name="Kim W."/>
            <person name="Song I."/>
            <person name="Jeong J.-H."/>
            <person name="Kim D."/>
            <person name="Kim S."/>
            <person name="Ryu S."/>
            <person name="Song J.Y."/>
            <person name="Lee S.K."/>
        </authorList>
    </citation>
    <scope>NUCLEOTIDE SEQUENCE [LARGE SCALE GENOMIC DNA]</scope>
    <source>
        <tissue evidence="2">Muscle</tissue>
    </source>
</reference>
<protein>
    <submittedName>
        <fullName evidence="2">Uncharacterized protein</fullName>
    </submittedName>
</protein>
<feature type="compositionally biased region" description="Basic and acidic residues" evidence="1">
    <location>
        <begin position="70"/>
        <end position="87"/>
    </location>
</feature>
<keyword evidence="3" id="KW-1185">Reference proteome</keyword>
<gene>
    <name evidence="2" type="ORF">EYF80_018622</name>
</gene>
<evidence type="ECO:0000256" key="1">
    <source>
        <dbReference type="SAM" id="MobiDB-lite"/>
    </source>
</evidence>
<sequence>MGQHPHNPTPTPQRPAVHCRTHDLNRRTTSINKRGKRLKTHAMATLLPSMMMCLSSWCPGSLGSFSVHTLEQRDSTAKVKPPREGTKSRSRAATTLKAIRTLGVEVKELVVAASHCGVLRSAVTVSTFTAPPKV</sequence>
<feature type="region of interest" description="Disordered" evidence="1">
    <location>
        <begin position="69"/>
        <end position="91"/>
    </location>
</feature>
<proteinExistence type="predicted"/>
<name>A0A4Z2I1J1_9TELE</name>
<accession>A0A4Z2I1J1</accession>
<organism evidence="2 3">
    <name type="scientific">Liparis tanakae</name>
    <name type="common">Tanaka's snailfish</name>
    <dbReference type="NCBI Taxonomy" id="230148"/>
    <lineage>
        <taxon>Eukaryota</taxon>
        <taxon>Metazoa</taxon>
        <taxon>Chordata</taxon>
        <taxon>Craniata</taxon>
        <taxon>Vertebrata</taxon>
        <taxon>Euteleostomi</taxon>
        <taxon>Actinopterygii</taxon>
        <taxon>Neopterygii</taxon>
        <taxon>Teleostei</taxon>
        <taxon>Neoteleostei</taxon>
        <taxon>Acanthomorphata</taxon>
        <taxon>Eupercaria</taxon>
        <taxon>Perciformes</taxon>
        <taxon>Cottioidei</taxon>
        <taxon>Cottales</taxon>
        <taxon>Liparidae</taxon>
        <taxon>Liparis</taxon>
    </lineage>
</organism>